<evidence type="ECO:0000259" key="3">
    <source>
        <dbReference type="Pfam" id="PF21722"/>
    </source>
</evidence>
<keyword evidence="2" id="KW-1133">Transmembrane helix</keyword>
<dbReference type="InterPro" id="IPR049304">
    <property type="entry name" value="Gly_rich_dom"/>
</dbReference>
<dbReference type="EMBL" id="DVOD01000033">
    <property type="protein sequence ID" value="HIU92422.1"/>
    <property type="molecule type" value="Genomic_DNA"/>
</dbReference>
<feature type="domain" description="Glycine-rich" evidence="3">
    <location>
        <begin position="123"/>
        <end position="348"/>
    </location>
</feature>
<sequence length="519" mass="52809">MKKITLPKFCAFSLAEALITLLIVCLITLASVPILTKKKRTLEQIPHGEWTCILNENGQHESWSQDSPTPVINNSYCEFVPPERAQNFIIKAVGGGGGGGAGFSELKLDALYPGESKTFDFIANNKYHIALIGAGGGGGGGNKERGGTRAHGGGSGAAVSFDFTPTYNISYSISVGNAGTGGHGDDGKHSGGDGSNGGDTSFGGMVFAGGGTGGMAIQYDGAGSACKTIKASLKCFSYGTNWQSHPECINNTGYGCGGAYKLSDPSGNLKITNVKSINGTDGTRDASGRTTGYYSAYIGEQLLQPTYSFPWPSRGESGNLASMKAGSIGMGGYGGQGKNSSGTSGMGGYAAVKSDVLVAGRAGEAAQMVLYPATTLDGKIRIVIGKGGKGGKNKYQYNNHTQTEPTDGEITKVGDLFNAPCGRAGENKVIFPSSTTASIAVGTDGPVSGIENDETPSYGGRSLNGESASTSDAEIVTAFGGGGGGGGAMRSSDYSTASYSNVYSGDGADGGNGKVIITW</sequence>
<comment type="caution">
    <text evidence="4">The sequence shown here is derived from an EMBL/GenBank/DDBJ whole genome shotgun (WGS) entry which is preliminary data.</text>
</comment>
<dbReference type="Proteomes" id="UP000886748">
    <property type="component" value="Unassembled WGS sequence"/>
</dbReference>
<evidence type="ECO:0000256" key="2">
    <source>
        <dbReference type="SAM" id="Phobius"/>
    </source>
</evidence>
<gene>
    <name evidence="4" type="ORF">IAD26_04740</name>
</gene>
<dbReference type="AlphaFoldDB" id="A0A9D1N0A4"/>
<evidence type="ECO:0000313" key="4">
    <source>
        <dbReference type="EMBL" id="HIU92422.1"/>
    </source>
</evidence>
<keyword evidence="2" id="KW-0472">Membrane</keyword>
<reference evidence="4" key="2">
    <citation type="journal article" date="2021" name="PeerJ">
        <title>Extensive microbial diversity within the chicken gut microbiome revealed by metagenomics and culture.</title>
        <authorList>
            <person name="Gilroy R."/>
            <person name="Ravi A."/>
            <person name="Getino M."/>
            <person name="Pursley I."/>
            <person name="Horton D.L."/>
            <person name="Alikhan N.F."/>
            <person name="Baker D."/>
            <person name="Gharbi K."/>
            <person name="Hall N."/>
            <person name="Watson M."/>
            <person name="Adriaenssens E.M."/>
            <person name="Foster-Nyarko E."/>
            <person name="Jarju S."/>
            <person name="Secka A."/>
            <person name="Antonio M."/>
            <person name="Oren A."/>
            <person name="Chaudhuri R.R."/>
            <person name="La Ragione R."/>
            <person name="Hildebrand F."/>
            <person name="Pallen M.J."/>
        </authorList>
    </citation>
    <scope>NUCLEOTIDE SEQUENCE</scope>
    <source>
        <strain evidence="4">CHK154-7741</strain>
    </source>
</reference>
<evidence type="ECO:0000256" key="1">
    <source>
        <dbReference type="SAM" id="MobiDB-lite"/>
    </source>
</evidence>
<keyword evidence="2" id="KW-0812">Transmembrane</keyword>
<protein>
    <recommendedName>
        <fullName evidence="3">Glycine-rich domain-containing protein</fullName>
    </recommendedName>
</protein>
<accession>A0A9D1N0A4</accession>
<reference evidence="4" key="1">
    <citation type="submission" date="2020-10" db="EMBL/GenBank/DDBJ databases">
        <authorList>
            <person name="Gilroy R."/>
        </authorList>
    </citation>
    <scope>NUCLEOTIDE SEQUENCE</scope>
    <source>
        <strain evidence="4">CHK154-7741</strain>
    </source>
</reference>
<dbReference type="Pfam" id="PF21722">
    <property type="entry name" value="Gly_rich_2"/>
    <property type="match status" value="1"/>
</dbReference>
<proteinExistence type="predicted"/>
<organism evidence="4 5">
    <name type="scientific">Candidatus Limenecus avicola</name>
    <dbReference type="NCBI Taxonomy" id="2840847"/>
    <lineage>
        <taxon>Bacteria</taxon>
        <taxon>Bacillati</taxon>
        <taxon>Bacillota</taxon>
        <taxon>Clostridia</taxon>
        <taxon>Eubacteriales</taxon>
        <taxon>Clostridiaceae</taxon>
        <taxon>Clostridiaceae incertae sedis</taxon>
        <taxon>Candidatus Limenecus</taxon>
    </lineage>
</organism>
<feature type="transmembrane region" description="Helical" evidence="2">
    <location>
        <begin position="12"/>
        <end position="35"/>
    </location>
</feature>
<name>A0A9D1N0A4_9CLOT</name>
<evidence type="ECO:0000313" key="5">
    <source>
        <dbReference type="Proteomes" id="UP000886748"/>
    </source>
</evidence>
<feature type="region of interest" description="Disordered" evidence="1">
    <location>
        <begin position="442"/>
        <end position="469"/>
    </location>
</feature>